<evidence type="ECO:0000313" key="2">
    <source>
        <dbReference type="EMBL" id="EPY50900.1"/>
    </source>
</evidence>
<dbReference type="OrthoDB" id="5423587at2759"/>
<feature type="compositionally biased region" description="Low complexity" evidence="1">
    <location>
        <begin position="9"/>
        <end position="23"/>
    </location>
</feature>
<evidence type="ECO:0000313" key="3">
    <source>
        <dbReference type="Proteomes" id="UP000015464"/>
    </source>
</evidence>
<dbReference type="OMA" id="HPRVQFF"/>
<dbReference type="HOGENOM" id="CLU_1422177_0_0_1"/>
<reference evidence="2 3" key="1">
    <citation type="journal article" date="2011" name="Science">
        <title>Comparative functional genomics of the fission yeasts.</title>
        <authorList>
            <person name="Rhind N."/>
            <person name="Chen Z."/>
            <person name="Yassour M."/>
            <person name="Thompson D.A."/>
            <person name="Haas B.J."/>
            <person name="Habib N."/>
            <person name="Wapinski I."/>
            <person name="Roy S."/>
            <person name="Lin M.F."/>
            <person name="Heiman D.I."/>
            <person name="Young S.K."/>
            <person name="Furuya K."/>
            <person name="Guo Y."/>
            <person name="Pidoux A."/>
            <person name="Chen H.M."/>
            <person name="Robbertse B."/>
            <person name="Goldberg J.M."/>
            <person name="Aoki K."/>
            <person name="Bayne E.H."/>
            <person name="Berlin A.M."/>
            <person name="Desjardins C.A."/>
            <person name="Dobbs E."/>
            <person name="Dukaj L."/>
            <person name="Fan L."/>
            <person name="FitzGerald M.G."/>
            <person name="French C."/>
            <person name="Gujja S."/>
            <person name="Hansen K."/>
            <person name="Keifenheim D."/>
            <person name="Levin J.Z."/>
            <person name="Mosher R.A."/>
            <person name="Mueller C.A."/>
            <person name="Pfiffner J."/>
            <person name="Priest M."/>
            <person name="Russ C."/>
            <person name="Smialowska A."/>
            <person name="Swoboda P."/>
            <person name="Sykes S.M."/>
            <person name="Vaughn M."/>
            <person name="Vengrova S."/>
            <person name="Yoder R."/>
            <person name="Zeng Q."/>
            <person name="Allshire R."/>
            <person name="Baulcombe D."/>
            <person name="Birren B.W."/>
            <person name="Brown W."/>
            <person name="Ekwall K."/>
            <person name="Kellis M."/>
            <person name="Leatherwood J."/>
            <person name="Levin H."/>
            <person name="Margalit H."/>
            <person name="Martienssen R."/>
            <person name="Nieduszynski C.A."/>
            <person name="Spatafora J.W."/>
            <person name="Friedman N."/>
            <person name="Dalgaard J.Z."/>
            <person name="Baumann P."/>
            <person name="Niki H."/>
            <person name="Regev A."/>
            <person name="Nusbaum C."/>
        </authorList>
    </citation>
    <scope>NUCLEOTIDE SEQUENCE [LARGE SCALE GENOMIC DNA]</scope>
    <source>
        <strain evidence="3">OY26 / ATCC MYA-4695 / CBS 11777 / NBRC 106824 / NRRL Y48691</strain>
    </source>
</reference>
<dbReference type="Proteomes" id="UP000015464">
    <property type="component" value="Unassembled WGS sequence"/>
</dbReference>
<evidence type="ECO:0000256" key="1">
    <source>
        <dbReference type="SAM" id="MobiDB-lite"/>
    </source>
</evidence>
<organism evidence="2 3">
    <name type="scientific">Schizosaccharomyces cryophilus (strain OY26 / ATCC MYA-4695 / CBS 11777 / NBRC 106824 / NRRL Y48691)</name>
    <name type="common">Fission yeast</name>
    <dbReference type="NCBI Taxonomy" id="653667"/>
    <lineage>
        <taxon>Eukaryota</taxon>
        <taxon>Fungi</taxon>
        <taxon>Dikarya</taxon>
        <taxon>Ascomycota</taxon>
        <taxon>Taphrinomycotina</taxon>
        <taxon>Schizosaccharomycetes</taxon>
        <taxon>Schizosaccharomycetales</taxon>
        <taxon>Schizosaccharomycetaceae</taxon>
        <taxon>Schizosaccharomyces</taxon>
    </lineage>
</organism>
<protein>
    <submittedName>
        <fullName evidence="2">Uncharacterized protein</fullName>
    </submittedName>
</protein>
<feature type="region of interest" description="Disordered" evidence="1">
    <location>
        <begin position="111"/>
        <end position="131"/>
    </location>
</feature>
<dbReference type="RefSeq" id="XP_013024193.1">
    <property type="nucleotide sequence ID" value="XM_013168739.1"/>
</dbReference>
<name>S9VYL6_SCHCR</name>
<feature type="region of interest" description="Disordered" evidence="1">
    <location>
        <begin position="1"/>
        <end position="23"/>
    </location>
</feature>
<dbReference type="AlphaFoldDB" id="S9VYL6"/>
<accession>S9VYL6</accession>
<dbReference type="GeneID" id="25034896"/>
<proteinExistence type="predicted"/>
<sequence>MPAVSISELPSRFSWSSDSSLSTENDSLDFGSLTFSEFESSFHRILGHTLNQSVKSSTSTPSCDLSVSPNELSERLSFDSSSTVTKLNVESPGQLSDCSSSCRKGSLLKHADTRRANSNSTKSIKQRKKEHGLKLLPSKSLSINSNVSLLWFHPRVQFFLQHFAALGRPSSASYPSSSSSVNQTWNSCTIC</sequence>
<gene>
    <name evidence="2" type="ORF">SPOG_00564</name>
</gene>
<keyword evidence="3" id="KW-1185">Reference proteome</keyword>
<dbReference type="EMBL" id="KE546992">
    <property type="protein sequence ID" value="EPY50900.1"/>
    <property type="molecule type" value="Genomic_DNA"/>
</dbReference>